<dbReference type="PROSITE" id="PS00018">
    <property type="entry name" value="EF_HAND_1"/>
    <property type="match status" value="1"/>
</dbReference>
<name>A0A6J7WSR8_9CAUD</name>
<protein>
    <recommendedName>
        <fullName evidence="3">EF-hand domain-containing protein</fullName>
    </recommendedName>
</protein>
<organism evidence="2">
    <name type="scientific">uncultured Caudovirales phage</name>
    <dbReference type="NCBI Taxonomy" id="2100421"/>
    <lineage>
        <taxon>Viruses</taxon>
        <taxon>Duplodnaviria</taxon>
        <taxon>Heunggongvirae</taxon>
        <taxon>Uroviricota</taxon>
        <taxon>Caudoviricetes</taxon>
        <taxon>Peduoviridae</taxon>
        <taxon>Maltschvirus</taxon>
        <taxon>Maltschvirus maltsch</taxon>
    </lineage>
</organism>
<feature type="region of interest" description="Disordered" evidence="1">
    <location>
        <begin position="390"/>
        <end position="411"/>
    </location>
</feature>
<accession>A0A6J7WSR8</accession>
<feature type="compositionally biased region" description="Basic and acidic residues" evidence="1">
    <location>
        <begin position="496"/>
        <end position="510"/>
    </location>
</feature>
<feature type="region of interest" description="Disordered" evidence="1">
    <location>
        <begin position="681"/>
        <end position="701"/>
    </location>
</feature>
<feature type="region of interest" description="Disordered" evidence="1">
    <location>
        <begin position="475"/>
        <end position="510"/>
    </location>
</feature>
<dbReference type="EMBL" id="LR798287">
    <property type="protein sequence ID" value="CAB5221139.1"/>
    <property type="molecule type" value="Genomic_DNA"/>
</dbReference>
<gene>
    <name evidence="2" type="ORF">UFOVP245_80</name>
</gene>
<dbReference type="InterPro" id="IPR018247">
    <property type="entry name" value="EF_Hand_1_Ca_BS"/>
</dbReference>
<reference evidence="2" key="1">
    <citation type="submission" date="2020-05" db="EMBL/GenBank/DDBJ databases">
        <authorList>
            <person name="Chiriac C."/>
            <person name="Salcher M."/>
            <person name="Ghai R."/>
            <person name="Kavagutti S V."/>
        </authorList>
    </citation>
    <scope>NUCLEOTIDE SEQUENCE</scope>
</reference>
<sequence>MTTFDQKFKNRLAEVAQPLSKGEQLFKKIAVGDVNPTATNRNMIPGVTDQDHLFKGEPRKLDPKTASYENQRDVAVYDNGLTVEEGYEQMEAMDPVGKEDADVNNDGKVNKSDGFLKARRKAISASIKKEETELVDEGKYNWDKEHKRGMTDTLGNRMLTKKSFRPIGQRSKEDMRKDIEAVYKSAKDYKFKKEETELDEKHLTPAEMKKREQIAKAIHRENPGMNMSKKMAIATSSAKKLAEEALGDHAGLAKYADEHGRIDKEDLHTAAKHIKSGNMKALDKHLRAMDTDPRDKALEYVNKKHYEKLGFEKRGFGEEVEQIDEISSKLATNYIQKARTSTRDAYYGDDAKTSGKRKKGIDLALLKKWGDKKHGLPEPKVKATEEYVHVNEAKRGRPSKNASAEGEEGGREHIIVQLRKAENLRGTEKHVEFNDNSKHVINPAHVKRALDMHAGMKPAEKGEFEKRLAASHASFTSAVKGEAAPKPKPKISLGGRMHEMRDPSTTRADKGEEVPMVRRDKEGVLRVAKRGGSSKEIGIGEAKDMTTKNVKKMVKHDCASHVVHEKWGRGECIPEMHTIVETSDGEGYVTHYDVMFEHGIEQNVPVQALTIEKKMMHEHEVHEALVGKQKNIDKNNNGKIDAQDFKLLKAKKKMMESLKASMNQDSIDKEKAMSPAASKVNVKLPPSQGNKPVGGDQPSARVGGKFGMDESLDHEELLNSLYDSLSEDNQQKFLDKLETEEGYYAMVQFAREQGF</sequence>
<evidence type="ECO:0008006" key="3">
    <source>
        <dbReference type="Google" id="ProtNLM"/>
    </source>
</evidence>
<evidence type="ECO:0000256" key="1">
    <source>
        <dbReference type="SAM" id="MobiDB-lite"/>
    </source>
</evidence>
<proteinExistence type="predicted"/>
<evidence type="ECO:0000313" key="2">
    <source>
        <dbReference type="EMBL" id="CAB5221139.1"/>
    </source>
</evidence>